<feature type="binding site" evidence="14">
    <location>
        <position position="164"/>
    </location>
    <ligand>
        <name>(2R)-3-phosphoglycerate</name>
        <dbReference type="ChEBI" id="CHEBI:58272"/>
    </ligand>
</feature>
<evidence type="ECO:0000313" key="18">
    <source>
        <dbReference type="EMBL" id="MBA2847432.1"/>
    </source>
</evidence>
<dbReference type="Proteomes" id="UP000722095">
    <property type="component" value="Unassembled WGS sequence"/>
</dbReference>
<keyword evidence="10 13" id="KW-0418">Kinase</keyword>
<dbReference type="AlphaFoldDB" id="A0A2L1CBF2"/>
<dbReference type="GO" id="GO:0005829">
    <property type="term" value="C:cytosol"/>
    <property type="evidence" value="ECO:0007669"/>
    <property type="project" value="TreeGrafter"/>
</dbReference>
<dbReference type="EMBL" id="CP026606">
    <property type="protein sequence ID" value="AVB76685.1"/>
    <property type="molecule type" value="Genomic_DNA"/>
</dbReference>
<sequence>MFLTLDDFELEGKTVALRVDINSPIDVNTGDILDDTRIKACSDTIKSLSEKGAKVVILAHQSRPGKKDFTTLEAHAKKLSEVLNMEVTHVDGLICASAREAILAMDNGEIILLENVRLLAEEVLSDWKSWEEITPEKQAKTVMIKKLHPFFDYFVNDAFAAAHRAQPSLVGFSYYVPMLCGRVMEKELFTLTKVLKNPERPCVFALGGAKADDSIEVLKNVLEKQTADQVLTSGVVANIFLVAKGYKIGPNENVIADMGYTNQIEIAKELISKYGDKIVVPIDAALNVDGERVEKELDLNEEITYPIHDMGEKTMKLYEEILKDAKTVVANGPAGVFENKNFLKGTEELLKSTANSKGFSVIGGGHLSAAAEVVGLAGKMDHISTGGGACIEFLAGKKLPVIEMLSKSYEKHKL</sequence>
<keyword evidence="9 13" id="KW-0547">Nucleotide-binding</keyword>
<evidence type="ECO:0000313" key="23">
    <source>
        <dbReference type="EMBL" id="MBP2219674.1"/>
    </source>
</evidence>
<evidence type="ECO:0000256" key="16">
    <source>
        <dbReference type="RuleBase" id="RU000532"/>
    </source>
</evidence>
<keyword evidence="12 13" id="KW-0324">Glycolysis</keyword>
<feature type="binding site" evidence="13">
    <location>
        <position position="37"/>
    </location>
    <ligand>
        <name>substrate</name>
    </ligand>
</feature>
<reference evidence="17" key="2">
    <citation type="submission" date="2018-02" db="EMBL/GenBank/DDBJ databases">
        <title>Complete genome sequence of the Methanococcus maripaludis type strain JJ (DSM 2067), a model for selenoprotein synthesis in Archaea.</title>
        <authorList>
            <person name="Poehlein A."/>
            <person name="Heym D."/>
            <person name="Quitzke V."/>
            <person name="Fersch J."/>
            <person name="Daniel R."/>
            <person name="Rother M."/>
        </authorList>
    </citation>
    <scope>NUCLEOTIDE SEQUENCE [LARGE SCALE GENOMIC DNA]</scope>
    <source>
        <strain evidence="17">DSM 2067</strain>
    </source>
</reference>
<comment type="caution">
    <text evidence="13">Lacks conserved residue(s) required for the propagation of feature annotation.</text>
</comment>
<feature type="binding site" evidence="13">
    <location>
        <position position="164"/>
    </location>
    <ligand>
        <name>substrate</name>
    </ligand>
</feature>
<evidence type="ECO:0000256" key="5">
    <source>
        <dbReference type="ARBA" id="ARBA00013061"/>
    </source>
</evidence>
<dbReference type="PRINTS" id="PR00477">
    <property type="entry name" value="PHGLYCKINASE"/>
</dbReference>
<reference evidence="23" key="4">
    <citation type="submission" date="2021-03" db="EMBL/GenBank/DDBJ databases">
        <title>Genomic Encyclopedia of Type Strains, Phase IV (KMG-IV): sequencing the most valuable type-strain genomes for metagenomic binning, comparative biology and taxonomic classification.</title>
        <authorList>
            <person name="Goeker M."/>
        </authorList>
    </citation>
    <scope>NUCLEOTIDE SEQUENCE</scope>
    <source>
        <strain evidence="23">DSM 2771</strain>
    </source>
</reference>
<comment type="pathway">
    <text evidence="3 13">Carbohydrate degradation; glycolysis; pyruvate from D-glyceraldehyde 3-phosphate: step 2/5.</text>
</comment>
<evidence type="ECO:0000313" key="26">
    <source>
        <dbReference type="Proteomes" id="UP000567099"/>
    </source>
</evidence>
<evidence type="ECO:0000313" key="27">
    <source>
        <dbReference type="Proteomes" id="UP000571854"/>
    </source>
</evidence>
<evidence type="ECO:0000313" key="25">
    <source>
        <dbReference type="Proteomes" id="UP000558015"/>
    </source>
</evidence>
<dbReference type="SMR" id="A0A2L1CBF2"/>
<dbReference type="EC" id="2.7.2.3" evidence="5 13"/>
<dbReference type="Gene3D" id="3.40.50.1260">
    <property type="entry name" value="Phosphoglycerate kinase, N-terminal domain"/>
    <property type="match status" value="2"/>
</dbReference>
<evidence type="ECO:0000256" key="2">
    <source>
        <dbReference type="ARBA" id="ARBA00004496"/>
    </source>
</evidence>
<gene>
    <name evidence="13 17" type="primary">pgk</name>
    <name evidence="22" type="ORF">HNP85_001246</name>
    <name evidence="18" type="ORF">HNP88_001616</name>
    <name evidence="19" type="ORF">HNP93_000195</name>
    <name evidence="20" type="ORF">HNP94_000194</name>
    <name evidence="21" type="ORF">HNP96_000822</name>
    <name evidence="23" type="ORF">J2745_001167</name>
    <name evidence="17" type="ORF">MMJJ_13060</name>
</gene>
<feature type="binding site" evidence="13">
    <location>
        <begin position="364"/>
        <end position="367"/>
    </location>
    <ligand>
        <name>ATP</name>
        <dbReference type="ChEBI" id="CHEBI:30616"/>
    </ligand>
</feature>
<dbReference type="UniPathway" id="UPA00109">
    <property type="reaction ID" value="UER00185"/>
</dbReference>
<dbReference type="HAMAP" id="MF_00145">
    <property type="entry name" value="Phosphoglyc_kinase"/>
    <property type="match status" value="1"/>
</dbReference>
<dbReference type="Pfam" id="PF00162">
    <property type="entry name" value="PGK"/>
    <property type="match status" value="1"/>
</dbReference>
<feature type="binding site" evidence="13 15">
    <location>
        <position position="338"/>
    </location>
    <ligand>
        <name>ATP</name>
        <dbReference type="ChEBI" id="CHEBI:30616"/>
    </ligand>
</feature>
<evidence type="ECO:0000256" key="11">
    <source>
        <dbReference type="ARBA" id="ARBA00022840"/>
    </source>
</evidence>
<evidence type="ECO:0000256" key="9">
    <source>
        <dbReference type="ARBA" id="ARBA00022741"/>
    </source>
</evidence>
<dbReference type="EMBL" id="JAFBBC010000001">
    <property type="protein sequence ID" value="MBM7409574.1"/>
    <property type="molecule type" value="Genomic_DNA"/>
</dbReference>
<protein>
    <recommendedName>
        <fullName evidence="6 13">Phosphoglycerate kinase</fullName>
        <ecNumber evidence="5 13">2.7.2.3</ecNumber>
    </recommendedName>
</protein>
<dbReference type="OMA" id="DMIFDIG"/>
<evidence type="ECO:0000256" key="8">
    <source>
        <dbReference type="ARBA" id="ARBA00022679"/>
    </source>
</evidence>
<feature type="binding site" evidence="14">
    <location>
        <position position="37"/>
    </location>
    <ligand>
        <name>(2R)-3-phosphoglycerate</name>
        <dbReference type="ChEBI" id="CHEBI:58272"/>
    </ligand>
</feature>
<evidence type="ECO:0000256" key="6">
    <source>
        <dbReference type="ARBA" id="ARBA00016471"/>
    </source>
</evidence>
<dbReference type="PANTHER" id="PTHR11406">
    <property type="entry name" value="PHOSPHOGLYCERATE KINASE"/>
    <property type="match status" value="1"/>
</dbReference>
<evidence type="ECO:0000313" key="21">
    <source>
        <dbReference type="EMBL" id="MBB6496801.1"/>
    </source>
</evidence>
<dbReference type="RefSeq" id="WP_013999848.1">
    <property type="nucleotide sequence ID" value="NZ_CP020120.1"/>
</dbReference>
<dbReference type="GO" id="GO:0004618">
    <property type="term" value="F:phosphoglycerate kinase activity"/>
    <property type="evidence" value="ECO:0007669"/>
    <property type="project" value="UniProtKB-UniRule"/>
</dbReference>
<dbReference type="FunFam" id="3.40.50.1260:FF:000012">
    <property type="entry name" value="Phosphoglycerate kinase"/>
    <property type="match status" value="1"/>
</dbReference>
<dbReference type="Proteomes" id="UP000567099">
    <property type="component" value="Unassembled WGS sequence"/>
</dbReference>
<dbReference type="GO" id="GO:0006094">
    <property type="term" value="P:gluconeogenesis"/>
    <property type="evidence" value="ECO:0007669"/>
    <property type="project" value="TreeGrafter"/>
</dbReference>
<accession>A0A2L1CBF2</accession>
<dbReference type="EMBL" id="JAGINF010000003">
    <property type="protein sequence ID" value="MBP2219674.1"/>
    <property type="molecule type" value="Genomic_DNA"/>
</dbReference>
<dbReference type="GeneID" id="10983109"/>
<dbReference type="InterPro" id="IPR015824">
    <property type="entry name" value="Phosphoglycerate_kinase_N"/>
</dbReference>
<feature type="binding site" evidence="13 14">
    <location>
        <begin position="20"/>
        <end position="22"/>
    </location>
    <ligand>
        <name>substrate</name>
    </ligand>
</feature>
<comment type="similarity">
    <text evidence="4 13 16">Belongs to the phosphoglycerate kinase family.</text>
</comment>
<dbReference type="GO" id="GO:0043531">
    <property type="term" value="F:ADP binding"/>
    <property type="evidence" value="ECO:0007669"/>
    <property type="project" value="TreeGrafter"/>
</dbReference>
<comment type="catalytic activity">
    <reaction evidence="1 13 16">
        <text>(2R)-3-phosphoglycerate + ATP = (2R)-3-phospho-glyceroyl phosphate + ADP</text>
        <dbReference type="Rhea" id="RHEA:14801"/>
        <dbReference type="ChEBI" id="CHEBI:30616"/>
        <dbReference type="ChEBI" id="CHEBI:57604"/>
        <dbReference type="ChEBI" id="CHEBI:58272"/>
        <dbReference type="ChEBI" id="CHEBI:456216"/>
        <dbReference type="EC" id="2.7.2.3"/>
    </reaction>
</comment>
<dbReference type="Proteomes" id="UP000239462">
    <property type="component" value="Chromosome"/>
</dbReference>
<dbReference type="Proteomes" id="UP000742560">
    <property type="component" value="Unassembled WGS sequence"/>
</dbReference>
<feature type="binding site" evidence="13">
    <location>
        <position position="117"/>
    </location>
    <ligand>
        <name>substrate</name>
    </ligand>
</feature>
<evidence type="ECO:0000313" key="22">
    <source>
        <dbReference type="EMBL" id="MBM7409574.1"/>
    </source>
</evidence>
<evidence type="ECO:0000256" key="10">
    <source>
        <dbReference type="ARBA" id="ARBA00022777"/>
    </source>
</evidence>
<dbReference type="KEGG" id="mmad:MMJJ_13060"/>
<evidence type="ECO:0000256" key="15">
    <source>
        <dbReference type="PIRSR" id="PIRSR000724-2"/>
    </source>
</evidence>
<organism evidence="17 24">
    <name type="scientific">Methanococcus maripaludis</name>
    <name type="common">Methanococcus deltae</name>
    <dbReference type="NCBI Taxonomy" id="39152"/>
    <lineage>
        <taxon>Archaea</taxon>
        <taxon>Methanobacteriati</taxon>
        <taxon>Methanobacteriota</taxon>
        <taxon>Methanomada group</taxon>
        <taxon>Methanococci</taxon>
        <taxon>Methanococcales</taxon>
        <taxon>Methanococcaceae</taxon>
        <taxon>Methanococcus</taxon>
    </lineage>
</organism>
<evidence type="ECO:0000313" key="28">
    <source>
        <dbReference type="Proteomes" id="UP000590564"/>
    </source>
</evidence>
<dbReference type="FunFam" id="3.40.50.1260:FF:000006">
    <property type="entry name" value="Phosphoglycerate kinase"/>
    <property type="match status" value="1"/>
</dbReference>
<evidence type="ECO:0000313" key="24">
    <source>
        <dbReference type="Proteomes" id="UP000239462"/>
    </source>
</evidence>
<feature type="binding site" evidence="14">
    <location>
        <position position="117"/>
    </location>
    <ligand>
        <name>(2R)-3-phosphoglycerate</name>
        <dbReference type="ChEBI" id="CHEBI:58272"/>
    </ligand>
</feature>
<reference evidence="24" key="1">
    <citation type="journal article" date="2018" name="Genome Announc.">
        <title>Complete Genome Sequence of the Methanococcus maripaludis Type Strain JJ (DSM 2067), a Model for Selenoprotein Synthesis in Archaea.</title>
        <authorList>
            <person name="Poehlein A."/>
            <person name="Heym D."/>
            <person name="Quitzke V."/>
            <person name="Fersch J."/>
            <person name="Daniel R."/>
            <person name="Rother M."/>
        </authorList>
    </citation>
    <scope>NUCLEOTIDE SEQUENCE [LARGE SCALE GENOMIC DNA]</scope>
    <source>
        <strain evidence="24">DSM 2067</strain>
    </source>
</reference>
<name>A0A2L1CBF2_METMI</name>
<evidence type="ECO:0000313" key="20">
    <source>
        <dbReference type="EMBL" id="MBA2863194.1"/>
    </source>
</evidence>
<dbReference type="Proteomes" id="UP000558015">
    <property type="component" value="Unassembled WGS sequence"/>
</dbReference>
<evidence type="ECO:0000256" key="1">
    <source>
        <dbReference type="ARBA" id="ARBA00000642"/>
    </source>
</evidence>
<proteinExistence type="inferred from homology"/>
<evidence type="ECO:0000256" key="4">
    <source>
        <dbReference type="ARBA" id="ARBA00008982"/>
    </source>
</evidence>
<dbReference type="Proteomes" id="UP000590564">
    <property type="component" value="Unassembled WGS sequence"/>
</dbReference>
<dbReference type="EMBL" id="JACDUN010000001">
    <property type="protein sequence ID" value="MBA2857494.1"/>
    <property type="molecule type" value="Genomic_DNA"/>
</dbReference>
<comment type="subunit">
    <text evidence="13">Monomer.</text>
</comment>
<evidence type="ECO:0000256" key="13">
    <source>
        <dbReference type="HAMAP-Rule" id="MF_00145"/>
    </source>
</evidence>
<keyword evidence="8 13" id="KW-0808">Transferase</keyword>
<dbReference type="GO" id="GO:0006096">
    <property type="term" value="P:glycolytic process"/>
    <property type="evidence" value="ECO:0007669"/>
    <property type="project" value="UniProtKB-UniRule"/>
</dbReference>
<dbReference type="GO" id="GO:0005524">
    <property type="term" value="F:ATP binding"/>
    <property type="evidence" value="ECO:0007669"/>
    <property type="project" value="UniProtKB-KW"/>
</dbReference>
<evidence type="ECO:0000313" key="19">
    <source>
        <dbReference type="EMBL" id="MBA2857494.1"/>
    </source>
</evidence>
<evidence type="ECO:0000256" key="7">
    <source>
        <dbReference type="ARBA" id="ARBA00022490"/>
    </source>
</evidence>
<dbReference type="EMBL" id="JACHED010000001">
    <property type="protein sequence ID" value="MBB6496801.1"/>
    <property type="molecule type" value="Genomic_DNA"/>
</dbReference>
<dbReference type="PANTHER" id="PTHR11406:SF23">
    <property type="entry name" value="PHOSPHOGLYCERATE KINASE 1, CHLOROPLASTIC-RELATED"/>
    <property type="match status" value="1"/>
</dbReference>
<evidence type="ECO:0000256" key="12">
    <source>
        <dbReference type="ARBA" id="ARBA00023152"/>
    </source>
</evidence>
<reference evidence="25 26" key="3">
    <citation type="submission" date="2020-07" db="EMBL/GenBank/DDBJ databases">
        <title>Genomic Encyclopedia of Type Strains, Phase IV (KMG-V): Genome sequencing to study the core and pangenomes of soil and plant-associated prokaryotes.</title>
        <authorList>
            <person name="Whitman W."/>
        </authorList>
    </citation>
    <scope>NUCLEOTIDE SEQUENCE [LARGE SCALE GENOMIC DNA]</scope>
    <source>
        <strain evidence="18 27">A5</strain>
        <strain evidence="19 25">C12</strain>
        <strain evidence="20 26">C13</strain>
        <strain evidence="21 28">D1</strain>
        <strain evidence="22">RC</strain>
    </source>
</reference>
<comment type="subcellular location">
    <subcellularLocation>
        <location evidence="2 13">Cytoplasm</location>
    </subcellularLocation>
</comment>
<dbReference type="PIRSF" id="PIRSF000724">
    <property type="entry name" value="Pgk"/>
    <property type="match status" value="1"/>
</dbReference>
<dbReference type="SUPFAM" id="SSF53748">
    <property type="entry name" value="Phosphoglycerate kinase"/>
    <property type="match status" value="1"/>
</dbReference>
<keyword evidence="7 13" id="KW-0963">Cytoplasm</keyword>
<dbReference type="Proteomes" id="UP000571854">
    <property type="component" value="Unassembled WGS sequence"/>
</dbReference>
<evidence type="ECO:0000256" key="3">
    <source>
        <dbReference type="ARBA" id="ARBA00004838"/>
    </source>
</evidence>
<feature type="binding site" evidence="13 14">
    <location>
        <begin position="60"/>
        <end position="63"/>
    </location>
    <ligand>
        <name>substrate</name>
    </ligand>
</feature>
<dbReference type="EMBL" id="JACDUO010000001">
    <property type="protein sequence ID" value="MBA2863194.1"/>
    <property type="molecule type" value="Genomic_DNA"/>
</dbReference>
<evidence type="ECO:0000313" key="17">
    <source>
        <dbReference type="EMBL" id="AVB76685.1"/>
    </source>
</evidence>
<dbReference type="EMBL" id="JACDUJ010000001">
    <property type="protein sequence ID" value="MBA2847432.1"/>
    <property type="molecule type" value="Genomic_DNA"/>
</dbReference>
<keyword evidence="11 13" id="KW-0067">ATP-binding</keyword>
<dbReference type="InterPro" id="IPR001576">
    <property type="entry name" value="Phosphoglycerate_kinase"/>
</dbReference>
<dbReference type="InterPro" id="IPR036043">
    <property type="entry name" value="Phosphoglycerate_kinase_sf"/>
</dbReference>
<evidence type="ECO:0000256" key="14">
    <source>
        <dbReference type="PIRSR" id="PIRSR000724-1"/>
    </source>
</evidence>